<dbReference type="PROSITE" id="PS51257">
    <property type="entry name" value="PROKAR_LIPOPROTEIN"/>
    <property type="match status" value="1"/>
</dbReference>
<dbReference type="RefSeq" id="WP_093002359.1">
    <property type="nucleotide sequence ID" value="NZ_FNZZ01000001.1"/>
</dbReference>
<organism evidence="2 3">
    <name type="scientific">Sphingomonas palmae</name>
    <dbReference type="NCBI Taxonomy" id="1855283"/>
    <lineage>
        <taxon>Bacteria</taxon>
        <taxon>Pseudomonadati</taxon>
        <taxon>Pseudomonadota</taxon>
        <taxon>Alphaproteobacteria</taxon>
        <taxon>Sphingomonadales</taxon>
        <taxon>Sphingomonadaceae</taxon>
        <taxon>Sphingomonas</taxon>
    </lineage>
</organism>
<feature type="chain" id="PRO_5011434221" description="Lipoprotein" evidence="1">
    <location>
        <begin position="18"/>
        <end position="136"/>
    </location>
</feature>
<dbReference type="OrthoDB" id="5402191at2"/>
<protein>
    <recommendedName>
        <fullName evidence="4">Lipoprotein</fullName>
    </recommendedName>
</protein>
<dbReference type="AlphaFoldDB" id="A0A1H7FXE3"/>
<accession>A0A1H7FXE3</accession>
<proteinExistence type="predicted"/>
<evidence type="ECO:0000313" key="2">
    <source>
        <dbReference type="EMBL" id="SEK29917.1"/>
    </source>
</evidence>
<evidence type="ECO:0000256" key="1">
    <source>
        <dbReference type="SAM" id="SignalP"/>
    </source>
</evidence>
<name>A0A1H7FXE3_9SPHN</name>
<dbReference type="EMBL" id="FNZZ01000001">
    <property type="protein sequence ID" value="SEK29917.1"/>
    <property type="molecule type" value="Genomic_DNA"/>
</dbReference>
<evidence type="ECO:0008006" key="4">
    <source>
        <dbReference type="Google" id="ProtNLM"/>
    </source>
</evidence>
<keyword evidence="3" id="KW-1185">Reference proteome</keyword>
<dbReference type="Proteomes" id="UP000199214">
    <property type="component" value="Unassembled WGS sequence"/>
</dbReference>
<dbReference type="STRING" id="1855283.SAMN05216382_0140"/>
<reference evidence="3" key="1">
    <citation type="submission" date="2016-10" db="EMBL/GenBank/DDBJ databases">
        <authorList>
            <person name="Varghese N."/>
            <person name="Submissions S."/>
        </authorList>
    </citation>
    <scope>NUCLEOTIDE SEQUENCE [LARGE SCALE GENOMIC DNA]</scope>
    <source>
        <strain evidence="3">JS21-1</strain>
    </source>
</reference>
<gene>
    <name evidence="2" type="ORF">SAMN05216382_0140</name>
</gene>
<keyword evidence="1" id="KW-0732">Signal</keyword>
<feature type="signal peptide" evidence="1">
    <location>
        <begin position="1"/>
        <end position="17"/>
    </location>
</feature>
<sequence>MSTRISSALLFATVAAACSPEQTANTQVLANVEAAQDQEAADDGLINCAVGAAATLSRVCSVERQDSDRGLLLTVRHPDGGFRRLLVTKDGHGVVAADGAQQAQVTLVGTNEIEVALGDDIYRLPVTVKPTDLKRQ</sequence>
<evidence type="ECO:0000313" key="3">
    <source>
        <dbReference type="Proteomes" id="UP000199214"/>
    </source>
</evidence>